<keyword evidence="3" id="KW-0067">ATP-binding</keyword>
<evidence type="ECO:0000313" key="3">
    <source>
        <dbReference type="EMBL" id="RHB09475.1"/>
    </source>
</evidence>
<comment type="caution">
    <text evidence="3">The sequence shown here is derived from an EMBL/GenBank/DDBJ whole genome shotgun (WGS) entry which is preliminary data.</text>
</comment>
<dbReference type="AlphaFoldDB" id="A0A413UG74"/>
<dbReference type="Pfam" id="PF13635">
    <property type="entry name" value="DUF4143"/>
    <property type="match status" value="1"/>
</dbReference>
<dbReference type="EMBL" id="QSGD01000001">
    <property type="protein sequence ID" value="RHB09475.1"/>
    <property type="molecule type" value="Genomic_DNA"/>
</dbReference>
<proteinExistence type="predicted"/>
<dbReference type="Proteomes" id="UP000285288">
    <property type="component" value="Unassembled WGS sequence"/>
</dbReference>
<evidence type="ECO:0000259" key="2">
    <source>
        <dbReference type="Pfam" id="PF13635"/>
    </source>
</evidence>
<feature type="domain" description="DUF4143" evidence="2">
    <location>
        <begin position="193"/>
        <end position="341"/>
    </location>
</feature>
<dbReference type="SUPFAM" id="SSF52540">
    <property type="entry name" value="P-loop containing nucleoside triphosphate hydrolases"/>
    <property type="match status" value="1"/>
</dbReference>
<name>A0A413UG74_9FIRM</name>
<dbReference type="GO" id="GO:0005524">
    <property type="term" value="F:ATP binding"/>
    <property type="evidence" value="ECO:0007669"/>
    <property type="project" value="UniProtKB-KW"/>
</dbReference>
<organism evidence="3 4">
    <name type="scientific">Holdemanella biformis</name>
    <dbReference type="NCBI Taxonomy" id="1735"/>
    <lineage>
        <taxon>Bacteria</taxon>
        <taxon>Bacillati</taxon>
        <taxon>Bacillota</taxon>
        <taxon>Erysipelotrichia</taxon>
        <taxon>Erysipelotrichales</taxon>
        <taxon>Erysipelotrichaceae</taxon>
        <taxon>Holdemanella</taxon>
    </lineage>
</organism>
<dbReference type="InterPro" id="IPR041682">
    <property type="entry name" value="AAA_14"/>
</dbReference>
<protein>
    <submittedName>
        <fullName evidence="3">ATP-binding protein</fullName>
    </submittedName>
</protein>
<gene>
    <name evidence="3" type="ORF">DW907_00390</name>
</gene>
<evidence type="ECO:0000313" key="4">
    <source>
        <dbReference type="Proteomes" id="UP000285288"/>
    </source>
</evidence>
<dbReference type="Pfam" id="PF13173">
    <property type="entry name" value="AAA_14"/>
    <property type="match status" value="1"/>
</dbReference>
<accession>A0A413UG74</accession>
<evidence type="ECO:0000259" key="1">
    <source>
        <dbReference type="Pfam" id="PF13173"/>
    </source>
</evidence>
<feature type="domain" description="AAA" evidence="1">
    <location>
        <begin position="20"/>
        <end position="145"/>
    </location>
</feature>
<dbReference type="PANTHER" id="PTHR33295:SF18">
    <property type="entry name" value="AAA+ ATPASE DOMAIN-CONTAINING PROTEIN"/>
    <property type="match status" value="1"/>
</dbReference>
<dbReference type="PANTHER" id="PTHR33295">
    <property type="entry name" value="ATPASE"/>
    <property type="match status" value="1"/>
</dbReference>
<reference evidence="3 4" key="1">
    <citation type="submission" date="2018-08" db="EMBL/GenBank/DDBJ databases">
        <title>A genome reference for cultivated species of the human gut microbiota.</title>
        <authorList>
            <person name="Zou Y."/>
            <person name="Xue W."/>
            <person name="Luo G."/>
        </authorList>
    </citation>
    <scope>NUCLEOTIDE SEQUENCE [LARGE SCALE GENOMIC DNA]</scope>
    <source>
        <strain evidence="3 4">AM42-13AC</strain>
    </source>
</reference>
<dbReference type="InterPro" id="IPR027417">
    <property type="entry name" value="P-loop_NTPase"/>
</dbReference>
<sequence length="376" mass="44400">MILREKYLSEIRPFYDSDLIKIITGVRRCGKSIILEQINTEISKKSSNIIYLDFEDRAVTSNLTSWQDIVDYIDNNRDTNELCHVFLDEIQTIDNWSIACKTLRKHNCSLFITGSNSKLLSREFTKELSGRYVAFHIRPFVYRELYEYGKELNKEISLTDYLVWGGFPKRIEFNSLEAQKRYLNDLDETIVSNDIINRYKIRKSEDFKKVVNFILISNARNYSVKSICDYMNMHGTKCSINTVKKWIGYLEEAYIIEPIKQYSSRTKTELEYPTKIYNCDVSLNSIRKLNNRYDLTHNLENIIYNELIYMGYSLTVYDNKGKEIDFLAQKDNLKYYIQVAYSVAEDKAYEREFKAFNGVSQIDKKIIITMDDIENI</sequence>
<dbReference type="RefSeq" id="WP_118010420.1">
    <property type="nucleotide sequence ID" value="NZ_QSGD01000001.1"/>
</dbReference>
<dbReference type="InterPro" id="IPR025420">
    <property type="entry name" value="DUF4143"/>
</dbReference>
<keyword evidence="3" id="KW-0547">Nucleotide-binding</keyword>